<dbReference type="GO" id="GO:0032259">
    <property type="term" value="P:methylation"/>
    <property type="evidence" value="ECO:0007669"/>
    <property type="project" value="UniProtKB-KW"/>
</dbReference>
<dbReference type="Gene3D" id="3.40.50.150">
    <property type="entry name" value="Vaccinia Virus protein VP39"/>
    <property type="match status" value="1"/>
</dbReference>
<keyword evidence="1" id="KW-0489">Methyltransferase</keyword>
<reference evidence="1" key="1">
    <citation type="submission" date="2020-12" db="EMBL/GenBank/DDBJ databases">
        <title>Clostridium thailandense sp. nov., a novel acetogenic bacterium isolated from peat land soil in Thailand.</title>
        <authorList>
            <person name="Chaikitkaew S."/>
            <person name="Birkeland N.K."/>
        </authorList>
    </citation>
    <scope>NUCLEOTIDE SEQUENCE</scope>
    <source>
        <strain evidence="1">DSM 17425</strain>
    </source>
</reference>
<accession>A0A934M239</accession>
<name>A0A934M239_9CLOT</name>
<dbReference type="InterPro" id="IPR029063">
    <property type="entry name" value="SAM-dependent_MTases_sf"/>
</dbReference>
<comment type="caution">
    <text evidence="1">The sequence shown here is derived from an EMBL/GenBank/DDBJ whole genome shotgun (WGS) entry which is preliminary data.</text>
</comment>
<dbReference type="PIRSF" id="PIRSF018637">
    <property type="entry name" value="TrmK"/>
    <property type="match status" value="1"/>
</dbReference>
<proteinExistence type="predicted"/>
<dbReference type="RefSeq" id="WP_211141176.1">
    <property type="nucleotide sequence ID" value="NZ_JAEEGB010000004.1"/>
</dbReference>
<organism evidence="1 2">
    <name type="scientific">Clostridium aciditolerans</name>
    <dbReference type="NCBI Taxonomy" id="339861"/>
    <lineage>
        <taxon>Bacteria</taxon>
        <taxon>Bacillati</taxon>
        <taxon>Bacillota</taxon>
        <taxon>Clostridia</taxon>
        <taxon>Eubacteriales</taxon>
        <taxon>Clostridiaceae</taxon>
        <taxon>Clostridium</taxon>
    </lineage>
</organism>
<dbReference type="Proteomes" id="UP000622687">
    <property type="component" value="Unassembled WGS sequence"/>
</dbReference>
<evidence type="ECO:0000313" key="2">
    <source>
        <dbReference type="Proteomes" id="UP000622687"/>
    </source>
</evidence>
<protein>
    <submittedName>
        <fullName evidence="1">SAM-dependent methyltransferase</fullName>
    </submittedName>
</protein>
<keyword evidence="2" id="KW-1185">Reference proteome</keyword>
<gene>
    <name evidence="1" type="ORF">I6U51_03330</name>
</gene>
<dbReference type="EMBL" id="JAEEGB010000004">
    <property type="protein sequence ID" value="MBI6871737.1"/>
    <property type="molecule type" value="Genomic_DNA"/>
</dbReference>
<dbReference type="SUPFAM" id="SSF53335">
    <property type="entry name" value="S-adenosyl-L-methionine-dependent methyltransferases"/>
    <property type="match status" value="1"/>
</dbReference>
<evidence type="ECO:0000313" key="1">
    <source>
        <dbReference type="EMBL" id="MBI6871737.1"/>
    </source>
</evidence>
<dbReference type="PANTHER" id="PTHR38451:SF1">
    <property type="entry name" value="TRNA (ADENINE(22)-N(1))-METHYLTRANSFERASE"/>
    <property type="match status" value="1"/>
</dbReference>
<sequence>MEISLRLKTIAGMVDECEAVADIGTDHGYIPIYLVKNKVCKRAIASDINKGPVEKAKFNIKLENMQDRIECRLGGGLTTIQPGEVQGIVIAGMGGNLIRDIMEEGVDKFKKSEFAVLQPVQNPEVLREYIYKKGYKIIDEELCIDDNRLYEIIKVTYDNKIENIDSIYYEVGKILIEKKHPLAKQYIKIKIDRYIKILNNIAEESESSNRRKVEVKNKITKLEELLKCL</sequence>
<dbReference type="GO" id="GO:0160105">
    <property type="term" value="F:tRNA (adenine(22)-N1)-methyltransferase activity"/>
    <property type="evidence" value="ECO:0007669"/>
    <property type="project" value="InterPro"/>
</dbReference>
<dbReference type="AlphaFoldDB" id="A0A934M239"/>
<dbReference type="PANTHER" id="PTHR38451">
    <property type="entry name" value="TRNA (ADENINE(22)-N(1))-METHYLTRANSFERASE"/>
    <property type="match status" value="1"/>
</dbReference>
<keyword evidence="1" id="KW-0808">Transferase</keyword>
<dbReference type="InterPro" id="IPR006901">
    <property type="entry name" value="TrmK"/>
</dbReference>
<dbReference type="Pfam" id="PF04816">
    <property type="entry name" value="TrmK"/>
    <property type="match status" value="1"/>
</dbReference>